<reference evidence="1 2" key="1">
    <citation type="submission" date="2018-07" db="EMBL/GenBank/DDBJ databases">
        <title>Motiliproteus coralliicola sp. nov., a bacterium isolated from Coral.</title>
        <authorList>
            <person name="Wang G."/>
        </authorList>
    </citation>
    <scope>NUCLEOTIDE SEQUENCE [LARGE SCALE GENOMIC DNA]</scope>
    <source>
        <strain evidence="1 2">C34</strain>
    </source>
</reference>
<dbReference type="AlphaFoldDB" id="A0A369WSI8"/>
<dbReference type="RefSeq" id="WP_114694118.1">
    <property type="nucleotide sequence ID" value="NZ_QQOH01000001.1"/>
</dbReference>
<proteinExistence type="predicted"/>
<organism evidence="1 2">
    <name type="scientific">Motiliproteus coralliicola</name>
    <dbReference type="NCBI Taxonomy" id="2283196"/>
    <lineage>
        <taxon>Bacteria</taxon>
        <taxon>Pseudomonadati</taxon>
        <taxon>Pseudomonadota</taxon>
        <taxon>Gammaproteobacteria</taxon>
        <taxon>Oceanospirillales</taxon>
        <taxon>Oceanospirillaceae</taxon>
        <taxon>Motiliproteus</taxon>
    </lineage>
</organism>
<accession>A0A369WSI8</accession>
<dbReference type="OrthoDB" id="5625447at2"/>
<gene>
    <name evidence="1" type="ORF">DV711_02790</name>
</gene>
<keyword evidence="2" id="KW-1185">Reference proteome</keyword>
<sequence>MLTYKDCLDWSELEQGEVDAIGEHEHLDRFIALAYGDNLNHRRDGTRRMRKILIDDIRLAQRHHDLRHERELKLTLKRHIRNHPL</sequence>
<protein>
    <submittedName>
        <fullName evidence="1">Uncharacterized protein</fullName>
    </submittedName>
</protein>
<name>A0A369WSI8_9GAMM</name>
<evidence type="ECO:0000313" key="2">
    <source>
        <dbReference type="Proteomes" id="UP000253769"/>
    </source>
</evidence>
<dbReference type="Proteomes" id="UP000253769">
    <property type="component" value="Unassembled WGS sequence"/>
</dbReference>
<dbReference type="EMBL" id="QQOH01000001">
    <property type="protein sequence ID" value="RDE24531.1"/>
    <property type="molecule type" value="Genomic_DNA"/>
</dbReference>
<comment type="caution">
    <text evidence="1">The sequence shown here is derived from an EMBL/GenBank/DDBJ whole genome shotgun (WGS) entry which is preliminary data.</text>
</comment>
<evidence type="ECO:0000313" key="1">
    <source>
        <dbReference type="EMBL" id="RDE24531.1"/>
    </source>
</evidence>